<keyword evidence="2" id="KW-1185">Reference proteome</keyword>
<evidence type="ECO:0000313" key="1">
    <source>
        <dbReference type="EMBL" id="KAH7918159.1"/>
    </source>
</evidence>
<sequence>MAQTPDFDHTLQKLLHIQKPGCELWEKKRKSYVKVDTWRRLFRSKAVAKQTIQHRKRRAALSHKRPSCEKNDLRAPTIIATTDIARRIIFGMVKKEGGRGAGKDEEVDELEGKRYGRKRSRSTSRSKHRSSRSHGHDDRLSSGKDRGRDKEKDYGRRERSIVRLFPYSYCQRLFDLRRCTVCCACLLS</sequence>
<evidence type="ECO:0000313" key="2">
    <source>
        <dbReference type="Proteomes" id="UP000790709"/>
    </source>
</evidence>
<comment type="caution">
    <text evidence="1">The sequence shown here is derived from an EMBL/GenBank/DDBJ whole genome shotgun (WGS) entry which is preliminary data.</text>
</comment>
<name>A0ACB8AYA0_9AGAM</name>
<proteinExistence type="predicted"/>
<dbReference type="EMBL" id="MU266840">
    <property type="protein sequence ID" value="KAH7918159.1"/>
    <property type="molecule type" value="Genomic_DNA"/>
</dbReference>
<protein>
    <submittedName>
        <fullName evidence="1">Uncharacterized protein</fullName>
    </submittedName>
</protein>
<dbReference type="Proteomes" id="UP000790709">
    <property type="component" value="Unassembled WGS sequence"/>
</dbReference>
<accession>A0ACB8AYA0</accession>
<reference evidence="1" key="1">
    <citation type="journal article" date="2021" name="New Phytol.">
        <title>Evolutionary innovations through gain and loss of genes in the ectomycorrhizal Boletales.</title>
        <authorList>
            <person name="Wu G."/>
            <person name="Miyauchi S."/>
            <person name="Morin E."/>
            <person name="Kuo A."/>
            <person name="Drula E."/>
            <person name="Varga T."/>
            <person name="Kohler A."/>
            <person name="Feng B."/>
            <person name="Cao Y."/>
            <person name="Lipzen A."/>
            <person name="Daum C."/>
            <person name="Hundley H."/>
            <person name="Pangilinan J."/>
            <person name="Johnson J."/>
            <person name="Barry K."/>
            <person name="LaButti K."/>
            <person name="Ng V."/>
            <person name="Ahrendt S."/>
            <person name="Min B."/>
            <person name="Choi I.G."/>
            <person name="Park H."/>
            <person name="Plett J.M."/>
            <person name="Magnuson J."/>
            <person name="Spatafora J.W."/>
            <person name="Nagy L.G."/>
            <person name="Henrissat B."/>
            <person name="Grigoriev I.V."/>
            <person name="Yang Z.L."/>
            <person name="Xu J."/>
            <person name="Martin F.M."/>
        </authorList>
    </citation>
    <scope>NUCLEOTIDE SEQUENCE</scope>
    <source>
        <strain evidence="1">KUC20120723A-06</strain>
    </source>
</reference>
<gene>
    <name evidence="1" type="ORF">BV22DRAFT_915193</name>
</gene>
<organism evidence="1 2">
    <name type="scientific">Leucogyrophana mollusca</name>
    <dbReference type="NCBI Taxonomy" id="85980"/>
    <lineage>
        <taxon>Eukaryota</taxon>
        <taxon>Fungi</taxon>
        <taxon>Dikarya</taxon>
        <taxon>Basidiomycota</taxon>
        <taxon>Agaricomycotina</taxon>
        <taxon>Agaricomycetes</taxon>
        <taxon>Agaricomycetidae</taxon>
        <taxon>Boletales</taxon>
        <taxon>Boletales incertae sedis</taxon>
        <taxon>Leucogyrophana</taxon>
    </lineage>
</organism>